<name>A0ABW2TAS7_9ACTN</name>
<sequence>MERRAFMHNGVVFIAAAAIEAALDWRDAPAQASLHREGARAVTDADIDRLRQAGQEFRQLDHAHGGGYALAWLEQYLTTEVDPLLQGRYSDSVGRELFNVSATLTDMAGWMAMDAGHQGLAQRYYIQAAALAKHSGDTAYGAYVLGNMSTQALFLGETRTAVRLARSARDTGGRAIPHTLTARIAVTEARAHALIGDSHETRRVLRIADQAMEHSDPARDPDWLGVFGPAHYAGSVMHALRDLGDTAAAERQATTALNLPAGNVRTRGLHTVLHASVLLQRGDVDGAVETASPVQVAGIKSNRLNLRLKELTDRIVPYSGSAVVADYLEAGQRR</sequence>
<keyword evidence="2" id="KW-1185">Reference proteome</keyword>
<evidence type="ECO:0000313" key="2">
    <source>
        <dbReference type="Proteomes" id="UP001596514"/>
    </source>
</evidence>
<comment type="caution">
    <text evidence="1">The sequence shown here is derived from an EMBL/GenBank/DDBJ whole genome shotgun (WGS) entry which is preliminary data.</text>
</comment>
<organism evidence="1 2">
    <name type="scientific">Streptosporangium amethystogenes subsp. fukuiense</name>
    <dbReference type="NCBI Taxonomy" id="698418"/>
    <lineage>
        <taxon>Bacteria</taxon>
        <taxon>Bacillati</taxon>
        <taxon>Actinomycetota</taxon>
        <taxon>Actinomycetes</taxon>
        <taxon>Streptosporangiales</taxon>
        <taxon>Streptosporangiaceae</taxon>
        <taxon>Streptosporangium</taxon>
    </lineage>
</organism>
<accession>A0ABW2TAS7</accession>
<dbReference type="Proteomes" id="UP001596514">
    <property type="component" value="Unassembled WGS sequence"/>
</dbReference>
<protein>
    <recommendedName>
        <fullName evidence="3">Transcriptional regulator</fullName>
    </recommendedName>
</protein>
<evidence type="ECO:0008006" key="3">
    <source>
        <dbReference type="Google" id="ProtNLM"/>
    </source>
</evidence>
<proteinExistence type="predicted"/>
<dbReference type="RefSeq" id="WP_343965588.1">
    <property type="nucleotide sequence ID" value="NZ_BAAAGK010000034.1"/>
</dbReference>
<reference evidence="2" key="1">
    <citation type="journal article" date="2019" name="Int. J. Syst. Evol. Microbiol.">
        <title>The Global Catalogue of Microorganisms (GCM) 10K type strain sequencing project: providing services to taxonomists for standard genome sequencing and annotation.</title>
        <authorList>
            <consortium name="The Broad Institute Genomics Platform"/>
            <consortium name="The Broad Institute Genome Sequencing Center for Infectious Disease"/>
            <person name="Wu L."/>
            <person name="Ma J."/>
        </authorList>
    </citation>
    <scope>NUCLEOTIDE SEQUENCE [LARGE SCALE GENOMIC DNA]</scope>
    <source>
        <strain evidence="2">JCM 10083</strain>
    </source>
</reference>
<gene>
    <name evidence="1" type="ORF">ACFQVD_36255</name>
</gene>
<evidence type="ECO:0000313" key="1">
    <source>
        <dbReference type="EMBL" id="MFC7605569.1"/>
    </source>
</evidence>
<dbReference type="EMBL" id="JBHTEE010000001">
    <property type="protein sequence ID" value="MFC7605569.1"/>
    <property type="molecule type" value="Genomic_DNA"/>
</dbReference>